<dbReference type="PANTHER" id="PTHR31302:SF31">
    <property type="entry name" value="PHOSPHODIESTERASE YAEI"/>
    <property type="match status" value="1"/>
</dbReference>
<dbReference type="RefSeq" id="WP_014202328.1">
    <property type="nucleotide sequence ID" value="NC_016599.1"/>
</dbReference>
<dbReference type="KEGG" id="oho:Oweho_1995"/>
<evidence type="ECO:0000256" key="1">
    <source>
        <dbReference type="ARBA" id="ARBA00022723"/>
    </source>
</evidence>
<dbReference type="Pfam" id="PF00149">
    <property type="entry name" value="Metallophos"/>
    <property type="match status" value="1"/>
</dbReference>
<dbReference type="Proteomes" id="UP000005631">
    <property type="component" value="Chromosome"/>
</dbReference>
<keyword evidence="3" id="KW-0472">Membrane</keyword>
<dbReference type="HOGENOM" id="CLU_025443_6_0_10"/>
<evidence type="ECO:0000256" key="2">
    <source>
        <dbReference type="ARBA" id="ARBA00022801"/>
    </source>
</evidence>
<reference evidence="5 6" key="1">
    <citation type="journal article" date="2012" name="Stand. Genomic Sci.">
        <title>Genome sequence of the orange-pigmented seawater bacterium Owenweeksia hongkongensis type strain (UST20020801(T)).</title>
        <authorList>
            <person name="Riedel T."/>
            <person name="Held B."/>
            <person name="Nolan M."/>
            <person name="Lucas S."/>
            <person name="Lapidus A."/>
            <person name="Tice H."/>
            <person name="Del Rio T.G."/>
            <person name="Cheng J.F."/>
            <person name="Han C."/>
            <person name="Tapia R."/>
            <person name="Goodwin L.A."/>
            <person name="Pitluck S."/>
            <person name="Liolios K."/>
            <person name="Mavromatis K."/>
            <person name="Pagani I."/>
            <person name="Ivanova N."/>
            <person name="Mikhailova N."/>
            <person name="Pati A."/>
            <person name="Chen A."/>
            <person name="Palaniappan K."/>
            <person name="Rohde M."/>
            <person name="Tindall B.J."/>
            <person name="Detter J.C."/>
            <person name="Goker M."/>
            <person name="Woyke T."/>
            <person name="Bristow J."/>
            <person name="Eisen J.A."/>
            <person name="Markowitz V."/>
            <person name="Hugenholtz P."/>
            <person name="Klenk H.P."/>
            <person name="Kyrpides N.C."/>
        </authorList>
    </citation>
    <scope>NUCLEOTIDE SEQUENCE</scope>
    <source>
        <strain evidence="6">DSM 17368 / JCM 12287 / NRRL B-23963</strain>
    </source>
</reference>
<dbReference type="AlphaFoldDB" id="G8R2Y0"/>
<feature type="transmembrane region" description="Helical" evidence="3">
    <location>
        <begin position="7"/>
        <end position="28"/>
    </location>
</feature>
<gene>
    <name evidence="5" type="ordered locus">Oweho_1995</name>
</gene>
<accession>G8R2Y0</accession>
<dbReference type="CDD" id="cd07385">
    <property type="entry name" value="MPP_YkuE_C"/>
    <property type="match status" value="1"/>
</dbReference>
<keyword evidence="6" id="KW-1185">Reference proteome</keyword>
<dbReference type="EMBL" id="CP003156">
    <property type="protein sequence ID" value="AEV32974.1"/>
    <property type="molecule type" value="Genomic_DNA"/>
</dbReference>
<keyword evidence="2 5" id="KW-0378">Hydrolase</keyword>
<protein>
    <submittedName>
        <fullName evidence="5">Putative phosphohydrolase</fullName>
    </submittedName>
</protein>
<keyword evidence="3" id="KW-0812">Transmembrane</keyword>
<dbReference type="STRING" id="926562.Oweho_1995"/>
<evidence type="ECO:0000256" key="3">
    <source>
        <dbReference type="SAM" id="Phobius"/>
    </source>
</evidence>
<dbReference type="GO" id="GO:0009245">
    <property type="term" value="P:lipid A biosynthetic process"/>
    <property type="evidence" value="ECO:0007669"/>
    <property type="project" value="TreeGrafter"/>
</dbReference>
<feature type="domain" description="Calcineurin-like phosphoesterase" evidence="4">
    <location>
        <begin position="169"/>
        <end position="348"/>
    </location>
</feature>
<feature type="transmembrane region" description="Helical" evidence="3">
    <location>
        <begin position="122"/>
        <end position="144"/>
    </location>
</feature>
<evidence type="ECO:0000259" key="4">
    <source>
        <dbReference type="Pfam" id="PF00149"/>
    </source>
</evidence>
<feature type="transmembrane region" description="Helical" evidence="3">
    <location>
        <begin position="40"/>
        <end position="58"/>
    </location>
</feature>
<feature type="transmembrane region" description="Helical" evidence="3">
    <location>
        <begin position="70"/>
        <end position="92"/>
    </location>
</feature>
<dbReference type="GO" id="GO:0008758">
    <property type="term" value="F:UDP-2,3-diacylglucosamine hydrolase activity"/>
    <property type="evidence" value="ECO:0007669"/>
    <property type="project" value="TreeGrafter"/>
</dbReference>
<dbReference type="OrthoDB" id="9780884at2"/>
<dbReference type="InterPro" id="IPR029052">
    <property type="entry name" value="Metallo-depent_PP-like"/>
</dbReference>
<organism evidence="5 6">
    <name type="scientific">Owenweeksia hongkongensis (strain DSM 17368 / CIP 108786 / JCM 12287 / NRRL B-23963 / UST20020801)</name>
    <dbReference type="NCBI Taxonomy" id="926562"/>
    <lineage>
        <taxon>Bacteria</taxon>
        <taxon>Pseudomonadati</taxon>
        <taxon>Bacteroidota</taxon>
        <taxon>Flavobacteriia</taxon>
        <taxon>Flavobacteriales</taxon>
        <taxon>Owenweeksiaceae</taxon>
        <taxon>Owenweeksia</taxon>
    </lineage>
</organism>
<dbReference type="InterPro" id="IPR051158">
    <property type="entry name" value="Metallophosphoesterase_sf"/>
</dbReference>
<dbReference type="PANTHER" id="PTHR31302">
    <property type="entry name" value="TRANSMEMBRANE PROTEIN WITH METALLOPHOSPHOESTERASE DOMAIN-RELATED"/>
    <property type="match status" value="1"/>
</dbReference>
<keyword evidence="3" id="KW-1133">Transmembrane helix</keyword>
<dbReference type="SUPFAM" id="SSF56300">
    <property type="entry name" value="Metallo-dependent phosphatases"/>
    <property type="match status" value="1"/>
</dbReference>
<evidence type="ECO:0000313" key="6">
    <source>
        <dbReference type="Proteomes" id="UP000005631"/>
    </source>
</evidence>
<dbReference type="GO" id="GO:0016020">
    <property type="term" value="C:membrane"/>
    <property type="evidence" value="ECO:0007669"/>
    <property type="project" value="GOC"/>
</dbReference>
<dbReference type="GO" id="GO:0046872">
    <property type="term" value="F:metal ion binding"/>
    <property type="evidence" value="ECO:0007669"/>
    <property type="project" value="UniProtKB-KW"/>
</dbReference>
<proteinExistence type="predicted"/>
<name>G8R2Y0_OWEHD</name>
<sequence>MNSITLFIRIAIFLAVLVLIDLYAYQAFKTTFRASSFFRMAYWIFSVAVMIGVVYAFLTFSRDTPPQTSFSFLMALMILSIVPKLIILTVMLSEDIWRVGEGTLKLFAKEKPDEFLPDRRKFVSQTALVLSAIPFIGIIHGVLIGRYRYRVINKTLTFDDLPEEFDGLTITQISDVHSGSFDNPEKIQYGIDLINEQQSDLILFTGDLVNNRAEEMEPWIDVFSQLKAPMGKYSILGNHDYGDYVNWPSDAVKQENMEKLYQVHERIGFGLLRNENVQLKKGNSTIDLVGVENWGNGFVQHGDLKKAVSGLAHDSFKILMSHDPSHFDYEVKNFAQKIHLTLSGHTHGMQFGIEIPGFIKWSPVKYRYPKWAGLYEDLGRYLYVNRGFGFLAFPGRVGIWPEITVLTLKKG</sequence>
<keyword evidence="1" id="KW-0479">Metal-binding</keyword>
<dbReference type="InterPro" id="IPR004843">
    <property type="entry name" value="Calcineurin-like_PHP"/>
</dbReference>
<dbReference type="PATRIC" id="fig|926562.3.peg.2002"/>
<dbReference type="Gene3D" id="3.60.21.10">
    <property type="match status" value="1"/>
</dbReference>
<dbReference type="eggNOG" id="COG1408">
    <property type="taxonomic scope" value="Bacteria"/>
</dbReference>
<evidence type="ECO:0000313" key="5">
    <source>
        <dbReference type="EMBL" id="AEV32974.1"/>
    </source>
</evidence>